<name>A0ABR9VXW1_9MICO</name>
<keyword evidence="3" id="KW-1185">Reference proteome</keyword>
<gene>
    <name evidence="2" type="ORF">IOE58_01965</name>
</gene>
<organism evidence="2 3">
    <name type="scientific">Brachybacterium epidermidis</name>
    <dbReference type="NCBI Taxonomy" id="2781983"/>
    <lineage>
        <taxon>Bacteria</taxon>
        <taxon>Bacillati</taxon>
        <taxon>Actinomycetota</taxon>
        <taxon>Actinomycetes</taxon>
        <taxon>Micrococcales</taxon>
        <taxon>Dermabacteraceae</taxon>
        <taxon>Brachybacterium</taxon>
    </lineage>
</organism>
<comment type="caution">
    <text evidence="2">The sequence shown here is derived from an EMBL/GenBank/DDBJ whole genome shotgun (WGS) entry which is preliminary data.</text>
</comment>
<dbReference type="EMBL" id="JADEYR010000001">
    <property type="protein sequence ID" value="MBE9403017.1"/>
    <property type="molecule type" value="Genomic_DNA"/>
</dbReference>
<dbReference type="Proteomes" id="UP000644727">
    <property type="component" value="Unassembled WGS sequence"/>
</dbReference>
<evidence type="ECO:0000313" key="3">
    <source>
        <dbReference type="Proteomes" id="UP000644727"/>
    </source>
</evidence>
<feature type="compositionally biased region" description="Gly residues" evidence="1">
    <location>
        <begin position="96"/>
        <end position="107"/>
    </location>
</feature>
<feature type="region of interest" description="Disordered" evidence="1">
    <location>
        <begin position="1"/>
        <end position="107"/>
    </location>
</feature>
<evidence type="ECO:0000256" key="1">
    <source>
        <dbReference type="SAM" id="MobiDB-lite"/>
    </source>
</evidence>
<evidence type="ECO:0000313" key="2">
    <source>
        <dbReference type="EMBL" id="MBE9403017.1"/>
    </source>
</evidence>
<protein>
    <submittedName>
        <fullName evidence="2">Uncharacterized protein</fullName>
    </submittedName>
</protein>
<dbReference type="RefSeq" id="WP_193864744.1">
    <property type="nucleotide sequence ID" value="NZ_JADEYR010000001.1"/>
</dbReference>
<reference evidence="2 3" key="1">
    <citation type="submission" date="2020-10" db="EMBL/GenBank/DDBJ databases">
        <title>Draft genome and description of Brachybacterium epidermidis sp nov.</title>
        <authorList>
            <person name="Boxberger M."/>
            <person name="La Scola B."/>
        </authorList>
    </citation>
    <scope>NUCLEOTIDE SEQUENCE [LARGE SCALE GENOMIC DNA]</scope>
    <source>
        <strain evidence="2 3">Marseille-Q2903</strain>
    </source>
</reference>
<proteinExistence type="predicted"/>
<accession>A0ABR9VXW1</accession>
<sequence>MTQPTDRTGVDHPLDGPGLASQETPDPRQADHEVDESEQSSLEEPPEEEPSPLQQSRRAEPSDAGRPVFDAADNSPTRQRGVVGDPSAPTEPADLTGGGSGTFIVGG</sequence>